<dbReference type="RefSeq" id="WP_263253728.1">
    <property type="nucleotide sequence ID" value="NZ_BAABLT010000006.1"/>
</dbReference>
<sequence>MSAEPGEQVVERGLYVYGVVPLRESLPEQLPAVGGETEVELVSHGELSALVSDLEINRPLGTPEDLLVHERVLDTLASETEVLPMRFGAVVSDAAAVAEELLEPHQERFRSVLSQLEGKVQFAVRGTYIEQAHLREVVLEDPEIAELRERLRGVDPTAAYDDRVRLGELVHAAVSAKRAEDARCLVDAVASDARSSLIHEVAGEDEALSVSFLVDRDHIAEFEDAVERQGRQWRERIGMRLIGPLAPYDFLPGV</sequence>
<evidence type="ECO:0000256" key="3">
    <source>
        <dbReference type="ARBA" id="ARBA00035643"/>
    </source>
</evidence>
<dbReference type="Proteomes" id="UP001597018">
    <property type="component" value="Unassembled WGS sequence"/>
</dbReference>
<evidence type="ECO:0000256" key="2">
    <source>
        <dbReference type="ARBA" id="ARBA00035108"/>
    </source>
</evidence>
<reference evidence="5" key="1">
    <citation type="journal article" date="2019" name="Int. J. Syst. Evol. Microbiol.">
        <title>The Global Catalogue of Microorganisms (GCM) 10K type strain sequencing project: providing services to taxonomists for standard genome sequencing and annotation.</title>
        <authorList>
            <consortium name="The Broad Institute Genomics Platform"/>
            <consortium name="The Broad Institute Genome Sequencing Center for Infectious Disease"/>
            <person name="Wu L."/>
            <person name="Ma J."/>
        </authorList>
    </citation>
    <scope>NUCLEOTIDE SEQUENCE [LARGE SCALE GENOMIC DNA]</scope>
    <source>
        <strain evidence="5">CCUG 56401</strain>
    </source>
</reference>
<accession>A0ABW3FPZ7</accession>
<dbReference type="EMBL" id="JBHTIW010000008">
    <property type="protein sequence ID" value="MFD0920634.1"/>
    <property type="molecule type" value="Genomic_DNA"/>
</dbReference>
<organism evidence="4 5">
    <name type="scientific">Saccharopolyspora rosea</name>
    <dbReference type="NCBI Taxonomy" id="524884"/>
    <lineage>
        <taxon>Bacteria</taxon>
        <taxon>Bacillati</taxon>
        <taxon>Actinomycetota</taxon>
        <taxon>Actinomycetes</taxon>
        <taxon>Pseudonocardiales</taxon>
        <taxon>Pseudonocardiaceae</taxon>
        <taxon>Saccharopolyspora</taxon>
    </lineage>
</organism>
<evidence type="ECO:0000313" key="5">
    <source>
        <dbReference type="Proteomes" id="UP001597018"/>
    </source>
</evidence>
<evidence type="ECO:0000313" key="4">
    <source>
        <dbReference type="EMBL" id="MFD0920634.1"/>
    </source>
</evidence>
<keyword evidence="5" id="KW-1185">Reference proteome</keyword>
<dbReference type="InterPro" id="IPR009430">
    <property type="entry name" value="GvpL/GvpF"/>
</dbReference>
<keyword evidence="1" id="KW-0304">Gas vesicle</keyword>
<comment type="similarity">
    <text evidence="3">Belongs to the gas vesicle GvpF/GvpL family.</text>
</comment>
<comment type="subcellular location">
    <subcellularLocation>
        <location evidence="2">Gas vesicle</location>
    </subcellularLocation>
</comment>
<dbReference type="Pfam" id="PF06386">
    <property type="entry name" value="GvpL_GvpF"/>
    <property type="match status" value="1"/>
</dbReference>
<dbReference type="PANTHER" id="PTHR36852:SF1">
    <property type="entry name" value="PROTEIN GVPL 2"/>
    <property type="match status" value="1"/>
</dbReference>
<dbReference type="PANTHER" id="PTHR36852">
    <property type="entry name" value="PROTEIN GVPL 2"/>
    <property type="match status" value="1"/>
</dbReference>
<gene>
    <name evidence="4" type="ORF">ACFQ16_12845</name>
</gene>
<evidence type="ECO:0000256" key="1">
    <source>
        <dbReference type="ARBA" id="ARBA00022987"/>
    </source>
</evidence>
<proteinExistence type="inferred from homology"/>
<protein>
    <submittedName>
        <fullName evidence="4">GvpL/GvpF family gas vesicle protein</fullName>
    </submittedName>
</protein>
<comment type="caution">
    <text evidence="4">The sequence shown here is derived from an EMBL/GenBank/DDBJ whole genome shotgun (WGS) entry which is preliminary data.</text>
</comment>
<name>A0ABW3FPZ7_9PSEU</name>